<reference evidence="2 3" key="1">
    <citation type="journal article" date="2024" name="G3 (Bethesda)">
        <title>Genome assembly of Hibiscus sabdariffa L. provides insights into metabolisms of medicinal natural products.</title>
        <authorList>
            <person name="Kim T."/>
        </authorList>
    </citation>
    <scope>NUCLEOTIDE SEQUENCE [LARGE SCALE GENOMIC DNA]</scope>
    <source>
        <strain evidence="2">TK-2024</strain>
        <tissue evidence="2">Old leaves</tissue>
    </source>
</reference>
<protein>
    <submittedName>
        <fullName evidence="2">Uncharacterized protein</fullName>
    </submittedName>
</protein>
<comment type="caution">
    <text evidence="2">The sequence shown here is derived from an EMBL/GenBank/DDBJ whole genome shotgun (WGS) entry which is preliminary data.</text>
</comment>
<evidence type="ECO:0000256" key="1">
    <source>
        <dbReference type="SAM" id="MobiDB-lite"/>
    </source>
</evidence>
<sequence>MQAAQQSYNSRGQSTGRKPDGVGMNTIGGANGPIGCGGEEGVFEGCGADGQTECDGEEGPVEVGIGGGWPARF</sequence>
<feature type="region of interest" description="Disordered" evidence="1">
    <location>
        <begin position="48"/>
        <end position="73"/>
    </location>
</feature>
<dbReference type="EMBL" id="JBBPBN010000020">
    <property type="protein sequence ID" value="KAK9017128.1"/>
    <property type="molecule type" value="Genomic_DNA"/>
</dbReference>
<accession>A0ABR2RW05</accession>
<evidence type="ECO:0000313" key="3">
    <source>
        <dbReference type="Proteomes" id="UP001396334"/>
    </source>
</evidence>
<keyword evidence="3" id="KW-1185">Reference proteome</keyword>
<evidence type="ECO:0000313" key="2">
    <source>
        <dbReference type="EMBL" id="KAK9017128.1"/>
    </source>
</evidence>
<organism evidence="2 3">
    <name type="scientific">Hibiscus sabdariffa</name>
    <name type="common">roselle</name>
    <dbReference type="NCBI Taxonomy" id="183260"/>
    <lineage>
        <taxon>Eukaryota</taxon>
        <taxon>Viridiplantae</taxon>
        <taxon>Streptophyta</taxon>
        <taxon>Embryophyta</taxon>
        <taxon>Tracheophyta</taxon>
        <taxon>Spermatophyta</taxon>
        <taxon>Magnoliopsida</taxon>
        <taxon>eudicotyledons</taxon>
        <taxon>Gunneridae</taxon>
        <taxon>Pentapetalae</taxon>
        <taxon>rosids</taxon>
        <taxon>malvids</taxon>
        <taxon>Malvales</taxon>
        <taxon>Malvaceae</taxon>
        <taxon>Malvoideae</taxon>
        <taxon>Hibiscus</taxon>
    </lineage>
</organism>
<name>A0ABR2RW05_9ROSI</name>
<proteinExistence type="predicted"/>
<gene>
    <name evidence="2" type="ORF">V6N11_079612</name>
</gene>
<feature type="compositionally biased region" description="Polar residues" evidence="1">
    <location>
        <begin position="1"/>
        <end position="16"/>
    </location>
</feature>
<feature type="region of interest" description="Disordered" evidence="1">
    <location>
        <begin position="1"/>
        <end position="26"/>
    </location>
</feature>
<dbReference type="Proteomes" id="UP001396334">
    <property type="component" value="Unassembled WGS sequence"/>
</dbReference>
<feature type="compositionally biased region" description="Gly residues" evidence="1">
    <location>
        <begin position="64"/>
        <end position="73"/>
    </location>
</feature>